<dbReference type="AlphaFoldDB" id="A0A7Y9E461"/>
<dbReference type="RefSeq" id="WP_179662565.1">
    <property type="nucleotide sequence ID" value="NZ_JACCBG010000001.1"/>
</dbReference>
<dbReference type="EMBL" id="JACCBG010000001">
    <property type="protein sequence ID" value="NYD40724.1"/>
    <property type="molecule type" value="Genomic_DNA"/>
</dbReference>
<dbReference type="InterPro" id="IPR024498">
    <property type="entry name" value="DUF2786"/>
</dbReference>
<name>A0A7Y9E461_9ACTN</name>
<comment type="caution">
    <text evidence="2">The sequence shown here is derived from an EMBL/GenBank/DDBJ whole genome shotgun (WGS) entry which is preliminary data.</text>
</comment>
<evidence type="ECO:0000313" key="3">
    <source>
        <dbReference type="Proteomes" id="UP000535511"/>
    </source>
</evidence>
<evidence type="ECO:0000259" key="1">
    <source>
        <dbReference type="Pfam" id="PF10979"/>
    </source>
</evidence>
<sequence>MTHPDPILAKVRKLLALAEDPAATEHEAVTYTAKAAQLIADYGIDQVLLAQADPTRDPVGDRVLTMDAPYAADKADLLSTVAGRLRCQTVQRTRWRDGRKELSLHLFGHHCDLERTELLFTSLLLQAATGLSRTHVPPGEHKAAFRRSWLAGFRMAIGDRLKAAEQRARAESSDRFREAGSSTELVLADRSALVEAALNQAYPYLTTAPPRQLSGSGGAEGWAAGRRADLGERRVGSARRALPRGA</sequence>
<keyword evidence="3" id="KW-1185">Reference proteome</keyword>
<evidence type="ECO:0000313" key="2">
    <source>
        <dbReference type="EMBL" id="NYD40724.1"/>
    </source>
</evidence>
<protein>
    <submittedName>
        <fullName evidence="2">Ribosome modulation factor</fullName>
    </submittedName>
</protein>
<dbReference type="Pfam" id="PF10979">
    <property type="entry name" value="DUF2786"/>
    <property type="match status" value="1"/>
</dbReference>
<dbReference type="Proteomes" id="UP000535511">
    <property type="component" value="Unassembled WGS sequence"/>
</dbReference>
<gene>
    <name evidence="2" type="ORF">BJZ21_000807</name>
</gene>
<organism evidence="2 3">
    <name type="scientific">Nocardioides panaciterrulae</name>
    <dbReference type="NCBI Taxonomy" id="661492"/>
    <lineage>
        <taxon>Bacteria</taxon>
        <taxon>Bacillati</taxon>
        <taxon>Actinomycetota</taxon>
        <taxon>Actinomycetes</taxon>
        <taxon>Propionibacteriales</taxon>
        <taxon>Nocardioidaceae</taxon>
        <taxon>Nocardioides</taxon>
    </lineage>
</organism>
<proteinExistence type="predicted"/>
<accession>A0A7Y9E461</accession>
<feature type="domain" description="DUF2786" evidence="1">
    <location>
        <begin position="7"/>
        <end position="46"/>
    </location>
</feature>
<reference evidence="2 3" key="1">
    <citation type="submission" date="2020-07" db="EMBL/GenBank/DDBJ databases">
        <title>Sequencing the genomes of 1000 actinobacteria strains.</title>
        <authorList>
            <person name="Klenk H.-P."/>
        </authorList>
    </citation>
    <scope>NUCLEOTIDE SEQUENCE [LARGE SCALE GENOMIC DNA]</scope>
    <source>
        <strain evidence="2 3">DSM 21350</strain>
    </source>
</reference>